<dbReference type="HOGENOM" id="CLU_008075_3_0_1"/>
<protein>
    <submittedName>
        <fullName evidence="2">Uncharacterized protein</fullName>
    </submittedName>
</protein>
<evidence type="ECO:0000313" key="3">
    <source>
        <dbReference type="Proteomes" id="UP000007875"/>
    </source>
</evidence>
<dbReference type="Pfam" id="PF09797">
    <property type="entry name" value="NatB_MDM20"/>
    <property type="match status" value="1"/>
</dbReference>
<dbReference type="Gene3D" id="1.25.40.1040">
    <property type="match status" value="1"/>
</dbReference>
<dbReference type="GO" id="GO:0031416">
    <property type="term" value="C:NatB complex"/>
    <property type="evidence" value="ECO:0007669"/>
    <property type="project" value="TreeGrafter"/>
</dbReference>
<dbReference type="Ensembl" id="ENSCSAVT00000006743.1">
    <property type="protein sequence ID" value="ENSCSAVP00000006657.1"/>
    <property type="gene ID" value="ENSCSAVG00000003988.1"/>
</dbReference>
<dbReference type="AlphaFoldDB" id="H2YMV5"/>
<dbReference type="STRING" id="51511.ENSCSAVP00000006657"/>
<proteinExistence type="inferred from homology"/>
<dbReference type="SUPFAM" id="SSF48452">
    <property type="entry name" value="TPR-like"/>
    <property type="match status" value="1"/>
</dbReference>
<dbReference type="eggNOG" id="KOG2053">
    <property type="taxonomic scope" value="Eukaryota"/>
</dbReference>
<evidence type="ECO:0000256" key="1">
    <source>
        <dbReference type="ARBA" id="ARBA00006298"/>
    </source>
</evidence>
<name>H2YMV5_CIOSA</name>
<dbReference type="InterPro" id="IPR011990">
    <property type="entry name" value="TPR-like_helical_dom_sf"/>
</dbReference>
<dbReference type="OMA" id="TSCYELA"/>
<dbReference type="PANTHER" id="PTHR22767:SF3">
    <property type="entry name" value="N-ALPHA-ACETYLTRANSFERASE 25, NATB AUXILIARY SUBUNIT"/>
    <property type="match status" value="1"/>
</dbReference>
<reference evidence="2" key="3">
    <citation type="submission" date="2025-09" db="UniProtKB">
        <authorList>
            <consortium name="Ensembl"/>
        </authorList>
    </citation>
    <scope>IDENTIFICATION</scope>
</reference>
<reference evidence="2" key="2">
    <citation type="submission" date="2025-08" db="UniProtKB">
        <authorList>
            <consortium name="Ensembl"/>
        </authorList>
    </citation>
    <scope>IDENTIFICATION</scope>
</reference>
<evidence type="ECO:0000313" key="2">
    <source>
        <dbReference type="Ensembl" id="ENSCSAVP00000006657.1"/>
    </source>
</evidence>
<dbReference type="Proteomes" id="UP000007875">
    <property type="component" value="Unassembled WGS sequence"/>
</dbReference>
<dbReference type="PANTHER" id="PTHR22767">
    <property type="entry name" value="N-TERMINAL ACETYLTRANSFERASE-RELATED"/>
    <property type="match status" value="1"/>
</dbReference>
<organism evidence="2 3">
    <name type="scientific">Ciona savignyi</name>
    <name type="common">Pacific transparent sea squirt</name>
    <dbReference type="NCBI Taxonomy" id="51511"/>
    <lineage>
        <taxon>Eukaryota</taxon>
        <taxon>Metazoa</taxon>
        <taxon>Chordata</taxon>
        <taxon>Tunicata</taxon>
        <taxon>Ascidiacea</taxon>
        <taxon>Phlebobranchia</taxon>
        <taxon>Cionidae</taxon>
        <taxon>Ciona</taxon>
    </lineage>
</organism>
<dbReference type="InParanoid" id="H2YMV5"/>
<reference evidence="3" key="1">
    <citation type="submission" date="2003-08" db="EMBL/GenBank/DDBJ databases">
        <authorList>
            <person name="Birren B."/>
            <person name="Nusbaum C."/>
            <person name="Abebe A."/>
            <person name="Abouelleil A."/>
            <person name="Adekoya E."/>
            <person name="Ait-zahra M."/>
            <person name="Allen N."/>
            <person name="Allen T."/>
            <person name="An P."/>
            <person name="Anderson M."/>
            <person name="Anderson S."/>
            <person name="Arachchi H."/>
            <person name="Armbruster J."/>
            <person name="Bachantsang P."/>
            <person name="Baldwin J."/>
            <person name="Barry A."/>
            <person name="Bayul T."/>
            <person name="Blitshsteyn B."/>
            <person name="Bloom T."/>
            <person name="Blye J."/>
            <person name="Boguslavskiy L."/>
            <person name="Borowsky M."/>
            <person name="Boukhgalter B."/>
            <person name="Brunache A."/>
            <person name="Butler J."/>
            <person name="Calixte N."/>
            <person name="Calvo S."/>
            <person name="Camarata J."/>
            <person name="Campo K."/>
            <person name="Chang J."/>
            <person name="Cheshatsang Y."/>
            <person name="Citroen M."/>
            <person name="Collymore A."/>
            <person name="Considine T."/>
            <person name="Cook A."/>
            <person name="Cooke P."/>
            <person name="Corum B."/>
            <person name="Cuomo C."/>
            <person name="David R."/>
            <person name="Dawoe T."/>
            <person name="Degray S."/>
            <person name="Dodge S."/>
            <person name="Dooley K."/>
            <person name="Dorje P."/>
            <person name="Dorjee K."/>
            <person name="Dorris L."/>
            <person name="Duffey N."/>
            <person name="Dupes A."/>
            <person name="Elkins T."/>
            <person name="Engels R."/>
            <person name="Erickson J."/>
            <person name="Farina A."/>
            <person name="Faro S."/>
            <person name="Ferreira P."/>
            <person name="Fischer H."/>
            <person name="Fitzgerald M."/>
            <person name="Foley K."/>
            <person name="Gage D."/>
            <person name="Galagan J."/>
            <person name="Gearin G."/>
            <person name="Gnerre S."/>
            <person name="Gnirke A."/>
            <person name="Goyette A."/>
            <person name="Graham J."/>
            <person name="Grandbois E."/>
            <person name="Gyaltsen K."/>
            <person name="Hafez N."/>
            <person name="Hagopian D."/>
            <person name="Hagos B."/>
            <person name="Hall J."/>
            <person name="Hatcher B."/>
            <person name="Heller A."/>
            <person name="Higgins H."/>
            <person name="Honan T."/>
            <person name="Horn A."/>
            <person name="Houde N."/>
            <person name="Hughes L."/>
            <person name="Hulme W."/>
            <person name="Husby E."/>
            <person name="Iliev I."/>
            <person name="Jaffe D."/>
            <person name="Jones C."/>
            <person name="Kamal M."/>
            <person name="Kamat A."/>
            <person name="Kamvysselis M."/>
            <person name="Karlsson E."/>
            <person name="Kells C."/>
            <person name="Kieu A."/>
            <person name="Kisner P."/>
            <person name="Kodira C."/>
            <person name="Kulbokas E."/>
            <person name="Labutti K."/>
            <person name="Lama D."/>
            <person name="Landers T."/>
            <person name="Leger J."/>
            <person name="Levine S."/>
            <person name="Lewis D."/>
            <person name="Lewis T."/>
            <person name="Lindblad-toh K."/>
            <person name="Liu X."/>
            <person name="Lokyitsang T."/>
            <person name="Lokyitsang Y."/>
            <person name="Lucien O."/>
            <person name="Lui A."/>
            <person name="Ma L.J."/>
            <person name="Mabbitt R."/>
            <person name="Macdonald J."/>
            <person name="Maclean C."/>
            <person name="Major J."/>
            <person name="Manning J."/>
            <person name="Marabella R."/>
            <person name="Maru K."/>
            <person name="Matthews C."/>
            <person name="Mauceli E."/>
            <person name="Mccarthy M."/>
            <person name="Mcdonough S."/>
            <person name="Mcghee T."/>
            <person name="Meldrim J."/>
            <person name="Meneus L."/>
            <person name="Mesirov J."/>
            <person name="Mihalev A."/>
            <person name="Mihova T."/>
            <person name="Mikkelsen T."/>
            <person name="Mlenga V."/>
            <person name="Moru K."/>
            <person name="Mozes J."/>
            <person name="Mulrain L."/>
            <person name="Munson G."/>
            <person name="Naylor J."/>
            <person name="Newes C."/>
            <person name="Nguyen C."/>
            <person name="Nguyen N."/>
            <person name="Nguyen T."/>
            <person name="Nicol R."/>
            <person name="Nielsen C."/>
            <person name="Nizzari M."/>
            <person name="Norbu C."/>
            <person name="Norbu N."/>
            <person name="O'donnell P."/>
            <person name="Okoawo O."/>
            <person name="O'leary S."/>
            <person name="Omotosho B."/>
            <person name="O'neill K."/>
            <person name="Osman S."/>
            <person name="Parker S."/>
            <person name="Perrin D."/>
            <person name="Phunkhang P."/>
            <person name="Piqani B."/>
            <person name="Purcell S."/>
            <person name="Rachupka T."/>
            <person name="Ramasamy U."/>
            <person name="Rameau R."/>
            <person name="Ray V."/>
            <person name="Raymond C."/>
            <person name="Retta R."/>
            <person name="Richardson S."/>
            <person name="Rise C."/>
            <person name="Rodriguez J."/>
            <person name="Rogers J."/>
            <person name="Rogov P."/>
            <person name="Rutman M."/>
            <person name="Schupbach R."/>
            <person name="Seaman C."/>
            <person name="Settipalli S."/>
            <person name="Sharpe T."/>
            <person name="Sheridan J."/>
            <person name="Sherpa N."/>
            <person name="Shi J."/>
            <person name="Smirnov S."/>
            <person name="Smith C."/>
            <person name="Sougnez C."/>
            <person name="Spencer B."/>
            <person name="Stalker J."/>
            <person name="Stange-thomann N."/>
            <person name="Stavropoulos S."/>
            <person name="Stetson K."/>
            <person name="Stone C."/>
            <person name="Stone S."/>
            <person name="Stubbs M."/>
            <person name="Talamas J."/>
            <person name="Tchuinga P."/>
            <person name="Tenzing P."/>
            <person name="Tesfaye S."/>
            <person name="Theodore J."/>
            <person name="Thoulutsang Y."/>
            <person name="Topham K."/>
            <person name="Towey S."/>
            <person name="Tsamla T."/>
            <person name="Tsomo N."/>
            <person name="Vallee D."/>
            <person name="Vassiliev H."/>
            <person name="Venkataraman V."/>
            <person name="Vinson J."/>
            <person name="Vo A."/>
            <person name="Wade C."/>
            <person name="Wang S."/>
            <person name="Wangchuk T."/>
            <person name="Wangdi T."/>
            <person name="Whittaker C."/>
            <person name="Wilkinson J."/>
            <person name="Wu Y."/>
            <person name="Wyman D."/>
            <person name="Yadav S."/>
            <person name="Yang S."/>
            <person name="Yang X."/>
            <person name="Yeager S."/>
            <person name="Yee E."/>
            <person name="Young G."/>
            <person name="Zainoun J."/>
            <person name="Zembeck L."/>
            <person name="Zimmer A."/>
            <person name="Zody M."/>
            <person name="Lander E."/>
        </authorList>
    </citation>
    <scope>NUCLEOTIDE SEQUENCE [LARGE SCALE GENOMIC DNA]</scope>
</reference>
<keyword evidence="3" id="KW-1185">Reference proteome</keyword>
<dbReference type="InterPro" id="IPR019183">
    <property type="entry name" value="NAA25_NatB_aux_su"/>
</dbReference>
<sequence>MSNTVLNAVSERRLRPIYELLDNGNYKKAFHETEKVLKKQKDLLAAKVLKTIALHRMGKEEEAFLLSNEIIVQEPTDENSLQGLSLYYKEIQKSELICPLYENAVRLCPGNEEYLSHLFMAYVRHEKFQQMQRVAMLLFKQHPKNPYLFWGIMAIVLQAENASDRNLAKKMYLPLAEKMIEKHVNNGRIEAEAEVKLYLMILDLLGKHEKALEVANGELGEMLTCDIGGRSAMILEIQEKLSNWEFANNEHKKLLKENPSVWNYAVGYLDSLFHLLDKDGESKAQNDLNSCPENSTRLQEEIQFIINLVTEENALLEWKRRGPYLLRLEMLKRMKERFGDDDQETCFGPAKQLLLEYALDFSTKPFCFSDLKPYFSLLHNKKQFLTQLNEQQSSLTSTGWNG</sequence>
<dbReference type="GeneTree" id="ENSGT00950000183174"/>
<comment type="similarity">
    <text evidence="1">Belongs to the MDM20/NAA25 family.</text>
</comment>
<accession>H2YMV5</accession>